<protein>
    <recommendedName>
        <fullName evidence="3">Lipoprotein</fullName>
    </recommendedName>
</protein>
<evidence type="ECO:0000313" key="1">
    <source>
        <dbReference type="EMBL" id="MBC2777875.1"/>
    </source>
</evidence>
<proteinExistence type="predicted"/>
<name>A0A842HYG3_9SPHN</name>
<gene>
    <name evidence="1" type="ORF">H6P80_09600</name>
</gene>
<evidence type="ECO:0008006" key="3">
    <source>
        <dbReference type="Google" id="ProtNLM"/>
    </source>
</evidence>
<keyword evidence="2" id="KW-1185">Reference proteome</keyword>
<sequence length="143" mass="16489">MRKILLATGMLGVTLSGCAYDSYSGYGGSDDYYGERDGYYDADYNGGNGYYGDHGYGDRYDTPFRISERGQLDPWLAETREGQQFVRDLLRLGYRNEVDRGDANRANAYFRRWADTDRDYRLTDAEIRIALVHIANGYGRHRY</sequence>
<dbReference type="PROSITE" id="PS51257">
    <property type="entry name" value="PROKAR_LIPOPROTEIN"/>
    <property type="match status" value="1"/>
</dbReference>
<dbReference type="Proteomes" id="UP000564378">
    <property type="component" value="Unassembled WGS sequence"/>
</dbReference>
<organism evidence="1 2">
    <name type="scientific">Parasphingopyxis marina</name>
    <dbReference type="NCBI Taxonomy" id="2761622"/>
    <lineage>
        <taxon>Bacteria</taxon>
        <taxon>Pseudomonadati</taxon>
        <taxon>Pseudomonadota</taxon>
        <taxon>Alphaproteobacteria</taxon>
        <taxon>Sphingomonadales</taxon>
        <taxon>Sphingomonadaceae</taxon>
        <taxon>Parasphingopyxis</taxon>
    </lineage>
</organism>
<comment type="caution">
    <text evidence="1">The sequence shown here is derived from an EMBL/GenBank/DDBJ whole genome shotgun (WGS) entry which is preliminary data.</text>
</comment>
<accession>A0A842HYG3</accession>
<dbReference type="AlphaFoldDB" id="A0A842HYG3"/>
<dbReference type="RefSeq" id="WP_185801180.1">
    <property type="nucleotide sequence ID" value="NZ_JACJVJ010000002.1"/>
</dbReference>
<reference evidence="1 2" key="1">
    <citation type="submission" date="2020-08" db="EMBL/GenBank/DDBJ databases">
        <title>Draft genome sequence of Parasphingopyxis sp. GrpM-11.</title>
        <authorList>
            <person name="Oh J."/>
            <person name="Roh D.-H."/>
        </authorList>
    </citation>
    <scope>NUCLEOTIDE SEQUENCE [LARGE SCALE GENOMIC DNA]</scope>
    <source>
        <strain evidence="1 2">GrpM-11</strain>
    </source>
</reference>
<dbReference type="EMBL" id="JACJVJ010000002">
    <property type="protein sequence ID" value="MBC2777875.1"/>
    <property type="molecule type" value="Genomic_DNA"/>
</dbReference>
<evidence type="ECO:0000313" key="2">
    <source>
        <dbReference type="Proteomes" id="UP000564378"/>
    </source>
</evidence>